<feature type="binding site" evidence="18">
    <location>
        <begin position="148"/>
        <end position="150"/>
    </location>
    <ligand>
        <name>2-[(2R,5Z)-2-carboxy-4-methylthiazol-5(2H)-ylidene]ethyl phosphate</name>
        <dbReference type="ChEBI" id="CHEBI:62899"/>
    </ligand>
</feature>
<evidence type="ECO:0000256" key="13">
    <source>
        <dbReference type="ARBA" id="ARBA00022977"/>
    </source>
</evidence>
<evidence type="ECO:0000256" key="4">
    <source>
        <dbReference type="ARBA" id="ARBA00003848"/>
    </source>
</evidence>
<comment type="catalytic activity">
    <reaction evidence="15 18">
        <text>4-methyl-5-(2-phosphooxyethyl)-thiazole + 4-amino-2-methyl-5-(diphosphooxymethyl)pyrimidine + H(+) = thiamine phosphate + diphosphate</text>
        <dbReference type="Rhea" id="RHEA:22328"/>
        <dbReference type="ChEBI" id="CHEBI:15378"/>
        <dbReference type="ChEBI" id="CHEBI:33019"/>
        <dbReference type="ChEBI" id="CHEBI:37575"/>
        <dbReference type="ChEBI" id="CHEBI:57841"/>
        <dbReference type="ChEBI" id="CHEBI:58296"/>
        <dbReference type="EC" id="2.5.1.3"/>
    </reaction>
</comment>
<dbReference type="PANTHER" id="PTHR20858:SF17">
    <property type="entry name" value="HYDROXYMETHYLPYRIMIDINE_PHOSPHOMETHYLPYRIMIDINE KINASE THI20-RELATED"/>
    <property type="match status" value="1"/>
</dbReference>
<evidence type="ECO:0000259" key="20">
    <source>
        <dbReference type="Pfam" id="PF02581"/>
    </source>
</evidence>
<evidence type="ECO:0000256" key="7">
    <source>
        <dbReference type="ARBA" id="ARBA00022679"/>
    </source>
</evidence>
<dbReference type="GO" id="GO:0008902">
    <property type="term" value="F:hydroxymethylpyrimidine kinase activity"/>
    <property type="evidence" value="ECO:0007669"/>
    <property type="project" value="UniProtKB-EC"/>
</dbReference>
<dbReference type="InterPro" id="IPR036206">
    <property type="entry name" value="ThiamineP_synth_sf"/>
</dbReference>
<accession>A0A6I5NFA0</accession>
<dbReference type="InterPro" id="IPR034291">
    <property type="entry name" value="TMP_synthase"/>
</dbReference>
<dbReference type="GO" id="GO:0009229">
    <property type="term" value="P:thiamine diphosphate biosynthetic process"/>
    <property type="evidence" value="ECO:0007669"/>
    <property type="project" value="UniProtKB-UniRule"/>
</dbReference>
<evidence type="ECO:0000256" key="9">
    <source>
        <dbReference type="ARBA" id="ARBA00022741"/>
    </source>
</evidence>
<feature type="binding site" evidence="18">
    <location>
        <position position="187"/>
    </location>
    <ligand>
        <name>2-[(2R,5Z)-2-carboxy-4-methylthiazol-5(2H)-ylidene]ethyl phosphate</name>
        <dbReference type="ChEBI" id="CHEBI:62899"/>
    </ligand>
</feature>
<dbReference type="CDD" id="cd00564">
    <property type="entry name" value="TMP_TenI"/>
    <property type="match status" value="1"/>
</dbReference>
<evidence type="ECO:0000256" key="2">
    <source>
        <dbReference type="ARBA" id="ARBA00000565"/>
    </source>
</evidence>
<feature type="binding site" evidence="18">
    <location>
        <begin position="39"/>
        <end position="43"/>
    </location>
    <ligand>
        <name>4-amino-2-methyl-5-(diphosphooxymethyl)pyrimidine</name>
        <dbReference type="ChEBI" id="CHEBI:57841"/>
    </ligand>
</feature>
<feature type="binding site" evidence="18">
    <location>
        <position position="119"/>
    </location>
    <ligand>
        <name>4-amino-2-methyl-5-(diphosphooxymethyl)pyrimidine</name>
        <dbReference type="ChEBI" id="CHEBI:57841"/>
    </ligand>
</feature>
<evidence type="ECO:0000256" key="3">
    <source>
        <dbReference type="ARBA" id="ARBA00003814"/>
    </source>
</evidence>
<sequence length="653" mass="67268">MRNSFDLSAYFVVGPQDCGGRDVADVVGQALDGGATFIQLRVKPGDVADIVHDAGRIADEIAARKLQDKVAFVIDDRVDAAYEARANGVKVDGVHIGQDDVSPVIARQLLGPDAIVGLSAKTLAEVEAANALPCGTVDYLGAGPLHETATKPDCIVTDADGSTHTLDAARIDALCAASDYPVVVGGGVKLADLPLLAGTRAAGWFVVSAIAAAADPEEATRELVLTWRTLRPASADNADQVATEESCTKTTTLPAVLTVAGTDSSGGAGIPADMKTMMANGVFAECAVAAITAQNTTGVQAVANVEPAIIGAQIDSVFADIPPAAVKIGMVSTAAAIGAIADALERNHATNIVVDPVMVATSGAKLVDDDAVAALTERLFPLAAVITPNIPETEALCELIGEPVEIVDEATMVAAGRRIAGRFGCAVLVKGGHGTKDANDVLVELDDSRGTGGSETASAAATRETWFHGERIDNPNTHGTGCTLSSAIASNLAKGLALPDAIQAAKDYLTGALRAQLDLGAGSGPMDHAWAWREPRTSQSSAAKSAPKSPDDESYVNTVGAVAIAPSGVGEELDEYVAEVVRAIRESGLPNETNAMFTNLEGDLDDVLRTVRDAAMVLASEGHRTQVTLKLDIRPSFRGQLAEKVAKVNRLLG</sequence>
<keyword evidence="8 18" id="KW-0479">Metal-binding</keyword>
<keyword evidence="23" id="KW-1185">Reference proteome</keyword>
<feature type="domain" description="Thiamine phosphate synthase/TenI" evidence="20">
    <location>
        <begin position="10"/>
        <end position="210"/>
    </location>
</feature>
<protein>
    <recommendedName>
        <fullName evidence="18">Thiamine-phosphate synthase</fullName>
        <shortName evidence="18">TP synthase</shortName>
        <shortName evidence="18">TPS</shortName>
        <ecNumber evidence="18">2.5.1.3</ecNumber>
    </recommendedName>
    <alternativeName>
        <fullName evidence="18">Thiamine-phosphate pyrophosphorylase</fullName>
        <shortName evidence="18">TMP pyrophosphorylase</shortName>
        <shortName evidence="18">TMP-PPase</shortName>
    </alternativeName>
</protein>
<evidence type="ECO:0000259" key="19">
    <source>
        <dbReference type="Pfam" id="PF01910"/>
    </source>
</evidence>
<dbReference type="HAMAP" id="MF_00097">
    <property type="entry name" value="TMP_synthase"/>
    <property type="match status" value="1"/>
</dbReference>
<dbReference type="Gene3D" id="3.30.70.930">
    <property type="match status" value="1"/>
</dbReference>
<dbReference type="NCBIfam" id="TIGR00097">
    <property type="entry name" value="HMP-P_kinase"/>
    <property type="match status" value="1"/>
</dbReference>
<dbReference type="SUPFAM" id="SSF89957">
    <property type="entry name" value="MTH1187/YkoF-like"/>
    <property type="match status" value="1"/>
</dbReference>
<reference evidence="22 23" key="1">
    <citation type="submission" date="2019-09" db="EMBL/GenBank/DDBJ databases">
        <title>Phylogenetic characterization of a novel taxon of the genus Bifidobacterium: Bifidobacterium choloepi sp. nov.</title>
        <authorList>
            <person name="Modesto M."/>
            <person name="Satti M."/>
        </authorList>
    </citation>
    <scope>NUCLEOTIDE SEQUENCE [LARGE SCALE GENOMIC DNA]</scope>
    <source>
        <strain evidence="22 23">BRDM6</strain>
    </source>
</reference>
<dbReference type="InterPro" id="IPR029056">
    <property type="entry name" value="Ribokinase-like"/>
</dbReference>
<dbReference type="EC" id="2.5.1.3" evidence="18"/>
<evidence type="ECO:0000256" key="6">
    <source>
        <dbReference type="ARBA" id="ARBA00005165"/>
    </source>
</evidence>
<dbReference type="UniPathway" id="UPA00060">
    <property type="reaction ID" value="UER00138"/>
</dbReference>
<dbReference type="InterPro" id="IPR022998">
    <property type="entry name" value="ThiamineP_synth_TenI"/>
</dbReference>
<comment type="pathway">
    <text evidence="6 18">Cofactor biosynthesis; thiamine diphosphate biosynthesis; thiamine phosphate from 4-amino-2-methyl-5-diphosphomethylpyrimidine and 4-methyl-5-(2-phosphoethyl)-thiazole: step 1/1.</text>
</comment>
<dbReference type="GO" id="GO:0005829">
    <property type="term" value="C:cytosol"/>
    <property type="evidence" value="ECO:0007669"/>
    <property type="project" value="TreeGrafter"/>
</dbReference>
<comment type="pathway">
    <text evidence="5">Cofactor biosynthesis; thiamine diphosphate biosynthesis; 4-amino-2-methyl-5-diphosphomethylpyrimidine from 5-amino-1-(5-phospho-D-ribosyl)imidazole: step 3/3.</text>
</comment>
<evidence type="ECO:0000256" key="17">
    <source>
        <dbReference type="ARBA" id="ARBA00047883"/>
    </source>
</evidence>
<feature type="binding site" evidence="18">
    <location>
        <position position="76"/>
    </location>
    <ligand>
        <name>Mg(2+)</name>
        <dbReference type="ChEBI" id="CHEBI:18420"/>
    </ligand>
</feature>
<evidence type="ECO:0000256" key="1">
    <source>
        <dbReference type="ARBA" id="ARBA00000151"/>
    </source>
</evidence>
<dbReference type="Pfam" id="PF08543">
    <property type="entry name" value="Phos_pyr_kin"/>
    <property type="match status" value="1"/>
</dbReference>
<feature type="binding site" evidence="18">
    <location>
        <position position="151"/>
    </location>
    <ligand>
        <name>4-amino-2-methyl-5-(diphosphooxymethyl)pyrimidine</name>
        <dbReference type="ChEBI" id="CHEBI:57841"/>
    </ligand>
</feature>
<evidence type="ECO:0000256" key="8">
    <source>
        <dbReference type="ARBA" id="ARBA00022723"/>
    </source>
</evidence>
<dbReference type="SUPFAM" id="SSF51391">
    <property type="entry name" value="Thiamin phosphate synthase"/>
    <property type="match status" value="1"/>
</dbReference>
<evidence type="ECO:0000313" key="22">
    <source>
        <dbReference type="EMBL" id="NEG70014.1"/>
    </source>
</evidence>
<comment type="catalytic activity">
    <reaction evidence="1">
        <text>4-amino-5-hydroxymethyl-2-methylpyrimidine + ATP = 4-amino-2-methyl-5-(phosphooxymethyl)pyrimidine + ADP + H(+)</text>
        <dbReference type="Rhea" id="RHEA:23096"/>
        <dbReference type="ChEBI" id="CHEBI:15378"/>
        <dbReference type="ChEBI" id="CHEBI:16892"/>
        <dbReference type="ChEBI" id="CHEBI:30616"/>
        <dbReference type="ChEBI" id="CHEBI:58354"/>
        <dbReference type="ChEBI" id="CHEBI:456216"/>
        <dbReference type="EC" id="2.7.1.49"/>
    </reaction>
</comment>
<dbReference type="InterPro" id="IPR002767">
    <property type="entry name" value="Thiamine_BP"/>
</dbReference>
<evidence type="ECO:0000313" key="23">
    <source>
        <dbReference type="Proteomes" id="UP000469292"/>
    </source>
</evidence>
<keyword evidence="14" id="KW-0511">Multifunctional enzyme</keyword>
<feature type="domain" description="Pyridoxamine kinase/Phosphomethylpyrimidine kinase" evidence="21">
    <location>
        <begin position="263"/>
        <end position="527"/>
    </location>
</feature>
<dbReference type="GO" id="GO:0008972">
    <property type="term" value="F:phosphomethylpyrimidine kinase activity"/>
    <property type="evidence" value="ECO:0007669"/>
    <property type="project" value="UniProtKB-EC"/>
</dbReference>
<comment type="caution">
    <text evidence="22">The sequence shown here is derived from an EMBL/GenBank/DDBJ whole genome shotgun (WGS) entry which is preliminary data.</text>
</comment>
<feature type="binding site" evidence="18">
    <location>
        <begin position="207"/>
        <end position="208"/>
    </location>
    <ligand>
        <name>2-[(2R,5Z)-2-carboxy-4-methylthiazol-5(2H)-ylidene]ethyl phosphate</name>
        <dbReference type="ChEBI" id="CHEBI:62899"/>
    </ligand>
</feature>
<dbReference type="PANTHER" id="PTHR20858">
    <property type="entry name" value="PHOSPHOMETHYLPYRIMIDINE KINASE"/>
    <property type="match status" value="1"/>
</dbReference>
<evidence type="ECO:0000259" key="21">
    <source>
        <dbReference type="Pfam" id="PF08543"/>
    </source>
</evidence>
<evidence type="ECO:0000256" key="10">
    <source>
        <dbReference type="ARBA" id="ARBA00022777"/>
    </source>
</evidence>
<comment type="function">
    <text evidence="3 18">Condenses 4-methyl-5-(beta-hydroxyethyl)thiazole monophosphate (THZ-P) and 2-methyl-4-amino-5-hydroxymethyl pyrimidine pyrophosphate (HMP-PP) to form thiamine monophosphate (TMP).</text>
</comment>
<keyword evidence="10 22" id="KW-0418">Kinase</keyword>
<comment type="similarity">
    <text evidence="18">Belongs to the thiamine-phosphate synthase family.</text>
</comment>
<evidence type="ECO:0000256" key="14">
    <source>
        <dbReference type="ARBA" id="ARBA00023268"/>
    </source>
</evidence>
<keyword evidence="11" id="KW-0067">ATP-binding</keyword>
<evidence type="ECO:0000256" key="15">
    <source>
        <dbReference type="ARBA" id="ARBA00047334"/>
    </source>
</evidence>
<evidence type="ECO:0000256" key="5">
    <source>
        <dbReference type="ARBA" id="ARBA00004769"/>
    </source>
</evidence>
<dbReference type="Proteomes" id="UP000469292">
    <property type="component" value="Unassembled WGS sequence"/>
</dbReference>
<feature type="binding site" evidence="18">
    <location>
        <position position="75"/>
    </location>
    <ligand>
        <name>4-amino-2-methyl-5-(diphosphooxymethyl)pyrimidine</name>
        <dbReference type="ChEBI" id="CHEBI:57841"/>
    </ligand>
</feature>
<comment type="function">
    <text evidence="4">Catalyzes the phosphorylation of hydroxymethylpyrimidine phosphate (HMP-P) to HMP-PP, and of HMP to HMP-P.</text>
</comment>
<dbReference type="SUPFAM" id="SSF53613">
    <property type="entry name" value="Ribokinase-like"/>
    <property type="match status" value="1"/>
</dbReference>
<comment type="catalytic activity">
    <reaction evidence="16 18">
        <text>2-(2-carboxy-4-methylthiazol-5-yl)ethyl phosphate + 4-amino-2-methyl-5-(diphosphooxymethyl)pyrimidine + 2 H(+) = thiamine phosphate + CO2 + diphosphate</text>
        <dbReference type="Rhea" id="RHEA:47848"/>
        <dbReference type="ChEBI" id="CHEBI:15378"/>
        <dbReference type="ChEBI" id="CHEBI:16526"/>
        <dbReference type="ChEBI" id="CHEBI:33019"/>
        <dbReference type="ChEBI" id="CHEBI:37575"/>
        <dbReference type="ChEBI" id="CHEBI:57841"/>
        <dbReference type="ChEBI" id="CHEBI:62890"/>
        <dbReference type="EC" id="2.5.1.3"/>
    </reaction>
</comment>
<dbReference type="GO" id="GO:0009228">
    <property type="term" value="P:thiamine biosynthetic process"/>
    <property type="evidence" value="ECO:0007669"/>
    <property type="project" value="UniProtKB-KW"/>
</dbReference>
<dbReference type="Pfam" id="PF02581">
    <property type="entry name" value="TMP-TENI"/>
    <property type="match status" value="1"/>
</dbReference>
<feature type="binding site" evidence="18">
    <location>
        <position position="100"/>
    </location>
    <ligand>
        <name>Mg(2+)</name>
        <dbReference type="ChEBI" id="CHEBI:18420"/>
    </ligand>
</feature>
<dbReference type="GO" id="GO:0005524">
    <property type="term" value="F:ATP binding"/>
    <property type="evidence" value="ECO:0007669"/>
    <property type="project" value="UniProtKB-KW"/>
</dbReference>
<evidence type="ECO:0000256" key="16">
    <source>
        <dbReference type="ARBA" id="ARBA00047851"/>
    </source>
</evidence>
<dbReference type="InterPro" id="IPR004399">
    <property type="entry name" value="HMP/HMP-P_kinase_dom"/>
</dbReference>
<comment type="cofactor">
    <cofactor evidence="18">
        <name>Mg(2+)</name>
        <dbReference type="ChEBI" id="CHEBI:18420"/>
    </cofactor>
    <text evidence="18">Binds 1 Mg(2+) ion per subunit.</text>
</comment>
<evidence type="ECO:0000256" key="11">
    <source>
        <dbReference type="ARBA" id="ARBA00022840"/>
    </source>
</evidence>
<dbReference type="AlphaFoldDB" id="A0A6I5NFA0"/>
<gene>
    <name evidence="22" type="primary">thiD</name>
    <name evidence="18" type="synonym">thiE</name>
    <name evidence="22" type="ORF">F6S87_05290</name>
</gene>
<keyword evidence="7 18" id="KW-0808">Transferase</keyword>
<evidence type="ECO:0000256" key="18">
    <source>
        <dbReference type="HAMAP-Rule" id="MF_00097"/>
    </source>
</evidence>
<proteinExistence type="inferred from homology"/>
<keyword evidence="13 18" id="KW-0784">Thiamine biosynthesis</keyword>
<comment type="catalytic activity">
    <reaction evidence="2">
        <text>4-amino-2-methyl-5-(phosphooxymethyl)pyrimidine + ATP = 4-amino-2-methyl-5-(diphosphooxymethyl)pyrimidine + ADP</text>
        <dbReference type="Rhea" id="RHEA:19893"/>
        <dbReference type="ChEBI" id="CHEBI:30616"/>
        <dbReference type="ChEBI" id="CHEBI:57841"/>
        <dbReference type="ChEBI" id="CHEBI:58354"/>
        <dbReference type="ChEBI" id="CHEBI:456216"/>
        <dbReference type="EC" id="2.7.4.7"/>
    </reaction>
</comment>
<feature type="domain" description="Thiamine-binding protein" evidence="19">
    <location>
        <begin position="562"/>
        <end position="648"/>
    </location>
</feature>
<dbReference type="InterPro" id="IPR029756">
    <property type="entry name" value="MTH1187/YkoF-like"/>
</dbReference>
<dbReference type="GO" id="GO:0000287">
    <property type="term" value="F:magnesium ion binding"/>
    <property type="evidence" value="ECO:0007669"/>
    <property type="project" value="UniProtKB-UniRule"/>
</dbReference>
<dbReference type="CDD" id="cd01169">
    <property type="entry name" value="HMPP_kinase"/>
    <property type="match status" value="1"/>
</dbReference>
<dbReference type="EMBL" id="VYSG01000002">
    <property type="protein sequence ID" value="NEG70014.1"/>
    <property type="molecule type" value="Genomic_DNA"/>
</dbReference>
<comment type="catalytic activity">
    <reaction evidence="17 18">
        <text>2-[(2R,5Z)-2-carboxy-4-methylthiazol-5(2H)-ylidene]ethyl phosphate + 4-amino-2-methyl-5-(diphosphooxymethyl)pyrimidine + 2 H(+) = thiamine phosphate + CO2 + diphosphate</text>
        <dbReference type="Rhea" id="RHEA:47844"/>
        <dbReference type="ChEBI" id="CHEBI:15378"/>
        <dbReference type="ChEBI" id="CHEBI:16526"/>
        <dbReference type="ChEBI" id="CHEBI:33019"/>
        <dbReference type="ChEBI" id="CHEBI:37575"/>
        <dbReference type="ChEBI" id="CHEBI:57841"/>
        <dbReference type="ChEBI" id="CHEBI:62899"/>
        <dbReference type="EC" id="2.5.1.3"/>
    </reaction>
</comment>
<keyword evidence="12 18" id="KW-0460">Magnesium</keyword>
<dbReference type="Gene3D" id="3.40.1190.20">
    <property type="match status" value="1"/>
</dbReference>
<dbReference type="InterPro" id="IPR013785">
    <property type="entry name" value="Aldolase_TIM"/>
</dbReference>
<dbReference type="GO" id="GO:0004789">
    <property type="term" value="F:thiamine-phosphate diphosphorylase activity"/>
    <property type="evidence" value="ECO:0007669"/>
    <property type="project" value="UniProtKB-UniRule"/>
</dbReference>
<dbReference type="Gene3D" id="3.20.20.70">
    <property type="entry name" value="Aldolase class I"/>
    <property type="match status" value="1"/>
</dbReference>
<name>A0A6I5NFA0_9BIFI</name>
<dbReference type="Pfam" id="PF01910">
    <property type="entry name" value="Thiamine_BP"/>
    <property type="match status" value="1"/>
</dbReference>
<dbReference type="InterPro" id="IPR013749">
    <property type="entry name" value="PM/HMP-P_kinase-1"/>
</dbReference>
<evidence type="ECO:0000256" key="12">
    <source>
        <dbReference type="ARBA" id="ARBA00022842"/>
    </source>
</evidence>
<dbReference type="FunFam" id="3.40.1190.20:FF:000003">
    <property type="entry name" value="Phosphomethylpyrimidine kinase ThiD"/>
    <property type="match status" value="1"/>
</dbReference>
<organism evidence="22 23">
    <name type="scientific">Bifidobacterium choloepi</name>
    <dbReference type="NCBI Taxonomy" id="2614131"/>
    <lineage>
        <taxon>Bacteria</taxon>
        <taxon>Bacillati</taxon>
        <taxon>Actinomycetota</taxon>
        <taxon>Actinomycetes</taxon>
        <taxon>Bifidobacteriales</taxon>
        <taxon>Bifidobacteriaceae</taxon>
        <taxon>Bifidobacterium</taxon>
    </lineage>
</organism>
<keyword evidence="9" id="KW-0547">Nucleotide-binding</keyword>